<reference evidence="5" key="1">
    <citation type="journal article" date="2014" name="Int. J. Syst. Evol. Microbiol.">
        <title>Complete genome sequence of Corynebacterium casei LMG S-19264T (=DSM 44701T), isolated from a smear-ripened cheese.</title>
        <authorList>
            <consortium name="US DOE Joint Genome Institute (JGI-PGF)"/>
            <person name="Walter F."/>
            <person name="Albersmeier A."/>
            <person name="Kalinowski J."/>
            <person name="Ruckert C."/>
        </authorList>
    </citation>
    <scope>NUCLEOTIDE SEQUENCE</scope>
    <source>
        <strain evidence="5">CGMCC 1.12827</strain>
    </source>
</reference>
<dbReference type="Pfam" id="PF26580">
    <property type="entry name" value="Mtb12_C"/>
    <property type="match status" value="1"/>
</dbReference>
<gene>
    <name evidence="5" type="ORF">GCM10011489_30640</name>
</gene>
<dbReference type="RefSeq" id="WP_188587453.1">
    <property type="nucleotide sequence ID" value="NZ_BMGC01000027.1"/>
</dbReference>
<evidence type="ECO:0000256" key="1">
    <source>
        <dbReference type="ARBA" id="ARBA00022729"/>
    </source>
</evidence>
<dbReference type="Proteomes" id="UP000621454">
    <property type="component" value="Unassembled WGS sequence"/>
</dbReference>
<organism evidence="5 6">
    <name type="scientific">Gordonia jinhuaensis</name>
    <dbReference type="NCBI Taxonomy" id="1517702"/>
    <lineage>
        <taxon>Bacteria</taxon>
        <taxon>Bacillati</taxon>
        <taxon>Actinomycetota</taxon>
        <taxon>Actinomycetes</taxon>
        <taxon>Mycobacteriales</taxon>
        <taxon>Gordoniaceae</taxon>
        <taxon>Gordonia</taxon>
    </lineage>
</organism>
<proteinExistence type="inferred from homology"/>
<evidence type="ECO:0000256" key="3">
    <source>
        <dbReference type="SAM" id="SignalP"/>
    </source>
</evidence>
<keyword evidence="6" id="KW-1185">Reference proteome</keyword>
<feature type="domain" description="Low molecular weight antigen MTB12-like C-terminal" evidence="4">
    <location>
        <begin position="67"/>
        <end position="178"/>
    </location>
</feature>
<evidence type="ECO:0000259" key="4">
    <source>
        <dbReference type="Pfam" id="PF26580"/>
    </source>
</evidence>
<feature type="chain" id="PRO_5039202887" description="Low molecular weight antigen MTB12-like C-terminal domain-containing protein" evidence="3">
    <location>
        <begin position="24"/>
        <end position="179"/>
    </location>
</feature>
<feature type="signal peptide" evidence="3">
    <location>
        <begin position="1"/>
        <end position="23"/>
    </location>
</feature>
<reference evidence="5" key="2">
    <citation type="submission" date="2020-09" db="EMBL/GenBank/DDBJ databases">
        <authorList>
            <person name="Sun Q."/>
            <person name="Zhou Y."/>
        </authorList>
    </citation>
    <scope>NUCLEOTIDE SEQUENCE</scope>
    <source>
        <strain evidence="5">CGMCC 1.12827</strain>
    </source>
</reference>
<name>A0A916TE09_9ACTN</name>
<accession>A0A916TE09</accession>
<evidence type="ECO:0000313" key="6">
    <source>
        <dbReference type="Proteomes" id="UP000621454"/>
    </source>
</evidence>
<evidence type="ECO:0000256" key="2">
    <source>
        <dbReference type="ARBA" id="ARBA00093774"/>
    </source>
</evidence>
<keyword evidence="1 3" id="KW-0732">Signal</keyword>
<dbReference type="EMBL" id="BMGC01000027">
    <property type="protein sequence ID" value="GGB40940.1"/>
    <property type="molecule type" value="Genomic_DNA"/>
</dbReference>
<comment type="caution">
    <text evidence="5">The sequence shown here is derived from an EMBL/GenBank/DDBJ whole genome shotgun (WGS) entry which is preliminary data.</text>
</comment>
<dbReference type="InterPro" id="IPR058644">
    <property type="entry name" value="Mtb12-like_C"/>
</dbReference>
<dbReference type="AlphaFoldDB" id="A0A916TE09"/>
<dbReference type="PROSITE" id="PS51257">
    <property type="entry name" value="PROKAR_LIPOPROTEIN"/>
    <property type="match status" value="1"/>
</dbReference>
<evidence type="ECO:0000313" key="5">
    <source>
        <dbReference type="EMBL" id="GGB40940.1"/>
    </source>
</evidence>
<comment type="similarity">
    <text evidence="2">Belongs to the MTB12 family.</text>
</comment>
<protein>
    <recommendedName>
        <fullName evidence="4">Low molecular weight antigen MTB12-like C-terminal domain-containing protein</fullName>
    </recommendedName>
</protein>
<sequence>MQVRKVVAAAALTGALACGIAACGDDDNSSASDLGASASKAVNAASSAVSNGYDRASSAVVQATTLSTGDAQKILRTVVDPNTSAEDAAKQVDSSDASMGQQLHGFAQGASQGGYTPEAFTVTKVTANGTDKATADVSVKSPHAPQPVTVQYGYTKVDGDWKLSEDAAKSLLSMAGGPH</sequence>